<reference evidence="3" key="1">
    <citation type="submission" date="2020-03" db="EMBL/GenBank/DDBJ databases">
        <title>Hybrid Assembly of Korean Phytophthora infestans isolates.</title>
        <authorList>
            <person name="Prokchorchik M."/>
            <person name="Lee Y."/>
            <person name="Seo J."/>
            <person name="Cho J.-H."/>
            <person name="Park Y.-E."/>
            <person name="Jang D.-C."/>
            <person name="Im J.-S."/>
            <person name="Choi J.-G."/>
            <person name="Park H.-J."/>
            <person name="Lee G.-B."/>
            <person name="Lee Y.-G."/>
            <person name="Hong S.-Y."/>
            <person name="Cho K."/>
            <person name="Sohn K.H."/>
        </authorList>
    </citation>
    <scope>NUCLEOTIDE SEQUENCE</scope>
    <source>
        <strain evidence="3">KR_2_A2</strain>
    </source>
</reference>
<protein>
    <submittedName>
        <fullName evidence="3">Uncharacterized protein</fullName>
    </submittedName>
</protein>
<keyword evidence="1" id="KW-0175">Coiled coil</keyword>
<dbReference type="Proteomes" id="UP000704712">
    <property type="component" value="Unassembled WGS sequence"/>
</dbReference>
<proteinExistence type="predicted"/>
<evidence type="ECO:0000256" key="2">
    <source>
        <dbReference type="SAM" id="MobiDB-lite"/>
    </source>
</evidence>
<evidence type="ECO:0000256" key="1">
    <source>
        <dbReference type="SAM" id="Coils"/>
    </source>
</evidence>
<dbReference type="EMBL" id="JAACNO010001551">
    <property type="protein sequence ID" value="KAF4139682.1"/>
    <property type="molecule type" value="Genomic_DNA"/>
</dbReference>
<sequence length="490" mass="55485">MSSPGRAARTPSALSQQGLWPANHLQHQGSQGSQLGNSSQHELSDAELSLLEASHHGQHELRLQRDMLPYAEQQQHALEQQQLELQEPMPHRLFELDSQNETFSQNVLNTCDQPAISDGPQHARDGKRSRKPIPQASVDSSWSADEIRKECTRRGLRVKAKLKKTERIDILLRHDAAKAAFGSVLLGEDGSSNGKVCKIAIGTRTKHCMYRLLNILFSDDLAARFSESGNKPPRDDLDTRSVNDKSSFWLDVRSAFMHTYPEDHALHQLVAEDDFFLGIDTSTFKPHSAKKLYEMWKEVDKLYIIAERKFTTSGQHENEFRNFVNGCGYVLYLQKCLNLKPELRNFAKGGLLSTDEYDTLDDNGEAVFKSPAARPTPSKGKRGNSEHMEVFTGAFVEYVKDRRVEAERAGTSASTHLQEKSCILKMLRDIRHQLSELDTEMANAGEATMERLKEDRALLLRQRQSLIDDLKGNENQFMSWKDEQTHILGS</sequence>
<feature type="coiled-coil region" evidence="1">
    <location>
        <begin position="427"/>
        <end position="469"/>
    </location>
</feature>
<evidence type="ECO:0000313" key="4">
    <source>
        <dbReference type="Proteomes" id="UP000704712"/>
    </source>
</evidence>
<name>A0A8S9UJP4_PHYIN</name>
<gene>
    <name evidence="3" type="ORF">GN958_ATG11167</name>
</gene>
<accession>A0A8S9UJP4</accession>
<dbReference type="AlphaFoldDB" id="A0A8S9UJP4"/>
<comment type="caution">
    <text evidence="3">The sequence shown here is derived from an EMBL/GenBank/DDBJ whole genome shotgun (WGS) entry which is preliminary data.</text>
</comment>
<organism evidence="3 4">
    <name type="scientific">Phytophthora infestans</name>
    <name type="common">Potato late blight agent</name>
    <name type="synonym">Botrytis infestans</name>
    <dbReference type="NCBI Taxonomy" id="4787"/>
    <lineage>
        <taxon>Eukaryota</taxon>
        <taxon>Sar</taxon>
        <taxon>Stramenopiles</taxon>
        <taxon>Oomycota</taxon>
        <taxon>Peronosporomycetes</taxon>
        <taxon>Peronosporales</taxon>
        <taxon>Peronosporaceae</taxon>
        <taxon>Phytophthora</taxon>
    </lineage>
</organism>
<evidence type="ECO:0000313" key="3">
    <source>
        <dbReference type="EMBL" id="KAF4139682.1"/>
    </source>
</evidence>
<feature type="region of interest" description="Disordered" evidence="2">
    <location>
        <begin position="24"/>
        <end position="44"/>
    </location>
</feature>
<feature type="region of interest" description="Disordered" evidence="2">
    <location>
        <begin position="112"/>
        <end position="141"/>
    </location>
</feature>